<keyword evidence="3" id="KW-0808">Transferase</keyword>
<dbReference type="EMBL" id="RJUL01000001">
    <property type="protein sequence ID" value="ROQ30516.1"/>
    <property type="molecule type" value="Genomic_DNA"/>
</dbReference>
<dbReference type="InterPro" id="IPR036365">
    <property type="entry name" value="PGBD-like_sf"/>
</dbReference>
<dbReference type="CDD" id="cd16913">
    <property type="entry name" value="YkuD_like"/>
    <property type="match status" value="1"/>
</dbReference>
<keyword evidence="10" id="KW-1185">Reference proteome</keyword>
<dbReference type="InterPro" id="IPR005490">
    <property type="entry name" value="LD_TPept_cat_dom"/>
</dbReference>
<dbReference type="Pfam" id="PF03734">
    <property type="entry name" value="YkuD"/>
    <property type="match status" value="1"/>
</dbReference>
<comment type="similarity">
    <text evidence="2">Belongs to the YkuD family.</text>
</comment>
<accession>A0A3N1Q113</accession>
<dbReference type="STRING" id="584787.GCA_001247655_01796"/>
<dbReference type="UniPathway" id="UPA00219"/>
<dbReference type="OrthoDB" id="9778545at2"/>
<feature type="domain" description="L,D-TPase catalytic" evidence="8">
    <location>
        <begin position="141"/>
        <end position="318"/>
    </location>
</feature>
<sequence>MRVVCLVLLWLLMTPVRADWLDSQRQGLQQAEVQLQLLAEMGNWPHLEGPTLRLGDKGDAVLKLREMLVLSGDLTEDVPGRDQFDAALGEAVKRFQGRLGLNEDAVVGKATMAALNVTPAQRLTQIQATLARMRQLSPASEQLIVNIPAYTLTWFAGNEVRLQSRIVVGRPSRPTPLMQSEVTAIELNPFWNVPYSIFRRDYLPKMRRQGFEPLVDHQIEIVEGYGRATQVVPLPEQVPAHWPPTWRLRQRAGDFNALGRLKFVLPNNEAIYLHHTNQPGLFRQAKRAYSSGCIRVEAAYTLADRLLFDHPGWRQALDSGQWQKITLSQPLPVALVYWTAWVDASGHLHFRDDIYGLDLGPDSQFALHKD</sequence>
<dbReference type="SUPFAM" id="SSF47090">
    <property type="entry name" value="PGBD-like"/>
    <property type="match status" value="1"/>
</dbReference>
<reference evidence="9 10" key="1">
    <citation type="submission" date="2018-11" db="EMBL/GenBank/DDBJ databases">
        <title>Genomic Encyclopedia of Type Strains, Phase IV (KMG-IV): sequencing the most valuable type-strain genomes for metagenomic binning, comparative biology and taxonomic classification.</title>
        <authorList>
            <person name="Goeker M."/>
        </authorList>
    </citation>
    <scope>NUCLEOTIDE SEQUENCE [LARGE SCALE GENOMIC DNA]</scope>
    <source>
        <strain evidence="9 10">DSM 21945</strain>
    </source>
</reference>
<evidence type="ECO:0000259" key="8">
    <source>
        <dbReference type="PROSITE" id="PS52029"/>
    </source>
</evidence>
<organism evidence="9 10">
    <name type="scientific">Gallaecimonas pentaromativorans</name>
    <dbReference type="NCBI Taxonomy" id="584787"/>
    <lineage>
        <taxon>Bacteria</taxon>
        <taxon>Pseudomonadati</taxon>
        <taxon>Pseudomonadota</taxon>
        <taxon>Gammaproteobacteria</taxon>
        <taxon>Enterobacterales</taxon>
        <taxon>Gallaecimonadaceae</taxon>
        <taxon>Gallaecimonas</taxon>
    </lineage>
</organism>
<dbReference type="PANTHER" id="PTHR41533">
    <property type="entry name" value="L,D-TRANSPEPTIDASE HI_1667-RELATED"/>
    <property type="match status" value="1"/>
</dbReference>
<dbReference type="Proteomes" id="UP000268033">
    <property type="component" value="Unassembled WGS sequence"/>
</dbReference>
<evidence type="ECO:0000313" key="10">
    <source>
        <dbReference type="Proteomes" id="UP000268033"/>
    </source>
</evidence>
<comment type="pathway">
    <text evidence="1 7">Cell wall biogenesis; peptidoglycan biosynthesis.</text>
</comment>
<gene>
    <name evidence="9" type="ORF">EDC28_101202</name>
</gene>
<dbReference type="InterPro" id="IPR002477">
    <property type="entry name" value="Peptidoglycan-bd-like"/>
</dbReference>
<proteinExistence type="inferred from homology"/>
<keyword evidence="6 7" id="KW-0961">Cell wall biogenesis/degradation</keyword>
<dbReference type="AlphaFoldDB" id="A0A3N1Q113"/>
<keyword evidence="5 7" id="KW-0573">Peptidoglycan synthesis</keyword>
<evidence type="ECO:0000256" key="3">
    <source>
        <dbReference type="ARBA" id="ARBA00022679"/>
    </source>
</evidence>
<evidence type="ECO:0000256" key="1">
    <source>
        <dbReference type="ARBA" id="ARBA00004752"/>
    </source>
</evidence>
<dbReference type="Gene3D" id="1.10.101.10">
    <property type="entry name" value="PGBD-like superfamily/PGBD"/>
    <property type="match status" value="1"/>
</dbReference>
<protein>
    <submittedName>
        <fullName evidence="9">Putative peptidoglycan binding protein</fullName>
    </submittedName>
</protein>
<keyword evidence="4 7" id="KW-0133">Cell shape</keyword>
<evidence type="ECO:0000256" key="5">
    <source>
        <dbReference type="ARBA" id="ARBA00022984"/>
    </source>
</evidence>
<dbReference type="GO" id="GO:0004180">
    <property type="term" value="F:carboxypeptidase activity"/>
    <property type="evidence" value="ECO:0007669"/>
    <property type="project" value="UniProtKB-ARBA"/>
</dbReference>
<dbReference type="PROSITE" id="PS52029">
    <property type="entry name" value="LD_TPASE"/>
    <property type="match status" value="1"/>
</dbReference>
<feature type="active site" description="Proton donor/acceptor" evidence="7">
    <location>
        <position position="274"/>
    </location>
</feature>
<evidence type="ECO:0000256" key="2">
    <source>
        <dbReference type="ARBA" id="ARBA00005992"/>
    </source>
</evidence>
<name>A0A3N1Q113_9GAMM</name>
<evidence type="ECO:0000256" key="7">
    <source>
        <dbReference type="PROSITE-ProRule" id="PRU01373"/>
    </source>
</evidence>
<dbReference type="InterPro" id="IPR038063">
    <property type="entry name" value="Transpep_catalytic_dom"/>
</dbReference>
<dbReference type="GO" id="GO:0016740">
    <property type="term" value="F:transferase activity"/>
    <property type="evidence" value="ECO:0007669"/>
    <property type="project" value="UniProtKB-KW"/>
</dbReference>
<dbReference type="Gene3D" id="2.40.440.10">
    <property type="entry name" value="L,D-transpeptidase catalytic domain-like"/>
    <property type="match status" value="1"/>
</dbReference>
<dbReference type="GO" id="GO:0071555">
    <property type="term" value="P:cell wall organization"/>
    <property type="evidence" value="ECO:0007669"/>
    <property type="project" value="UniProtKB-UniRule"/>
</dbReference>
<evidence type="ECO:0000256" key="6">
    <source>
        <dbReference type="ARBA" id="ARBA00023316"/>
    </source>
</evidence>
<dbReference type="InterPro" id="IPR036366">
    <property type="entry name" value="PGBDSf"/>
</dbReference>
<dbReference type="PANTHER" id="PTHR41533:SF1">
    <property type="entry name" value="L,D-TRANSPEPTIDASE YCBB-RELATED"/>
    <property type="match status" value="1"/>
</dbReference>
<dbReference type="Pfam" id="PF01471">
    <property type="entry name" value="PG_binding_1"/>
    <property type="match status" value="1"/>
</dbReference>
<dbReference type="SUPFAM" id="SSF141523">
    <property type="entry name" value="L,D-transpeptidase catalytic domain-like"/>
    <property type="match status" value="1"/>
</dbReference>
<feature type="active site" description="Nucleophile" evidence="7">
    <location>
        <position position="293"/>
    </location>
</feature>
<evidence type="ECO:0000256" key="4">
    <source>
        <dbReference type="ARBA" id="ARBA00022960"/>
    </source>
</evidence>
<dbReference type="RefSeq" id="WP_083445748.1">
    <property type="nucleotide sequence ID" value="NZ_JBLXAC010000002.1"/>
</dbReference>
<dbReference type="GO" id="GO:0008360">
    <property type="term" value="P:regulation of cell shape"/>
    <property type="evidence" value="ECO:0007669"/>
    <property type="project" value="UniProtKB-UniRule"/>
</dbReference>
<comment type="caution">
    <text evidence="9">The sequence shown here is derived from an EMBL/GenBank/DDBJ whole genome shotgun (WGS) entry which is preliminary data.</text>
</comment>
<evidence type="ECO:0000313" key="9">
    <source>
        <dbReference type="EMBL" id="ROQ30516.1"/>
    </source>
</evidence>
<dbReference type="InterPro" id="IPR052905">
    <property type="entry name" value="LD-transpeptidase_YkuD-like"/>
</dbReference>
<dbReference type="GO" id="GO:0009252">
    <property type="term" value="P:peptidoglycan biosynthetic process"/>
    <property type="evidence" value="ECO:0007669"/>
    <property type="project" value="UniProtKB-UniPathway"/>
</dbReference>